<dbReference type="GO" id="GO:0031122">
    <property type="term" value="P:cytoplasmic microtubule organization"/>
    <property type="evidence" value="ECO:0007669"/>
    <property type="project" value="InterPro"/>
</dbReference>
<dbReference type="GO" id="GO:0005813">
    <property type="term" value="C:centrosome"/>
    <property type="evidence" value="ECO:0007669"/>
    <property type="project" value="TreeGrafter"/>
</dbReference>
<keyword evidence="6" id="KW-0206">Cytoskeleton</keyword>
<dbReference type="GO" id="GO:0008017">
    <property type="term" value="F:microtubule binding"/>
    <property type="evidence" value="ECO:0007669"/>
    <property type="project" value="InterPro"/>
</dbReference>
<dbReference type="PANTHER" id="PTHR18947">
    <property type="entry name" value="HOOK PROTEINS"/>
    <property type="match status" value="1"/>
</dbReference>
<name>A0A6P7IX30_9TELE</name>
<dbReference type="GO" id="GO:0005874">
    <property type="term" value="C:microtubule"/>
    <property type="evidence" value="ECO:0007669"/>
    <property type="project" value="UniProtKB-KW"/>
</dbReference>
<dbReference type="InterPro" id="IPR001715">
    <property type="entry name" value="CH_dom"/>
</dbReference>
<dbReference type="Pfam" id="PF05622">
    <property type="entry name" value="HOOK"/>
    <property type="match status" value="1"/>
</dbReference>
<gene>
    <name evidence="10" type="primary">hook2</name>
</gene>
<evidence type="ECO:0000256" key="3">
    <source>
        <dbReference type="ARBA" id="ARBA00022490"/>
    </source>
</evidence>
<dbReference type="InParanoid" id="A0A6P7IX30"/>
<dbReference type="FunFam" id="1.10.418.10:FF:000024">
    <property type="entry name" value="Hook homolog 3 (Drosophila)"/>
    <property type="match status" value="1"/>
</dbReference>
<dbReference type="AlphaFoldDB" id="A0A6P7IX30"/>
<evidence type="ECO:0000256" key="1">
    <source>
        <dbReference type="ARBA" id="ARBA00004245"/>
    </source>
</evidence>
<organism evidence="9 10">
    <name type="scientific">Parambassis ranga</name>
    <name type="common">Indian glassy fish</name>
    <dbReference type="NCBI Taxonomy" id="210632"/>
    <lineage>
        <taxon>Eukaryota</taxon>
        <taxon>Metazoa</taxon>
        <taxon>Chordata</taxon>
        <taxon>Craniata</taxon>
        <taxon>Vertebrata</taxon>
        <taxon>Euteleostomi</taxon>
        <taxon>Actinopterygii</taxon>
        <taxon>Neopterygii</taxon>
        <taxon>Teleostei</taxon>
        <taxon>Neoteleostei</taxon>
        <taxon>Acanthomorphata</taxon>
        <taxon>Ovalentaria</taxon>
        <taxon>Ambassidae</taxon>
        <taxon>Parambassis</taxon>
    </lineage>
</organism>
<feature type="coiled-coil region" evidence="7">
    <location>
        <begin position="238"/>
        <end position="424"/>
    </location>
</feature>
<dbReference type="Pfam" id="PF19047">
    <property type="entry name" value="HOOK_N"/>
    <property type="match status" value="1"/>
</dbReference>
<dbReference type="PROSITE" id="PS50021">
    <property type="entry name" value="CH"/>
    <property type="match status" value="1"/>
</dbReference>
<dbReference type="InterPro" id="IPR043936">
    <property type="entry name" value="HOOK_N"/>
</dbReference>
<dbReference type="GO" id="GO:0010256">
    <property type="term" value="P:endomembrane system organization"/>
    <property type="evidence" value="ECO:0007669"/>
    <property type="project" value="UniProtKB-ARBA"/>
</dbReference>
<feature type="coiled-coil region" evidence="7">
    <location>
        <begin position="180"/>
        <end position="214"/>
    </location>
</feature>
<keyword evidence="4" id="KW-0493">Microtubule</keyword>
<keyword evidence="5 7" id="KW-0175">Coiled coil</keyword>
<evidence type="ECO:0000256" key="2">
    <source>
        <dbReference type="ARBA" id="ARBA00006946"/>
    </source>
</evidence>
<comment type="similarity">
    <text evidence="2">Belongs to the hook family.</text>
</comment>
<evidence type="ECO:0000259" key="8">
    <source>
        <dbReference type="PROSITE" id="PS50021"/>
    </source>
</evidence>
<sequence>MSLDKAKLCDSLLTWLQTFQVPSCNSKQELTSGVAIAHVLHRIDPSWFNETWLGRIKEESGANWRLKVSNLKKILKSMLEYYHDVLGQQVSDEHLPDVNLIGEMRDVTELGKLVQLVLGCAVSCEKKQEQIQQIMTLEESVQHVVMTAIQELLSKEPSSEPGSPETYGDFDYQSRKYYFLSEEADEKEDLSHRCRDLEHQLSVALEEKSSLLAETRSLREKLSCCDSSSTTAITGKKLLLLQSQMEQLQEENYRLENSRDDLRVRGEILEREVTDLQLRNEELTSLAQEAQALKDEMDILRHSSDRVNQLEALVETYKRKLEDLGDLRRQVRLLEERNTVYMQRTCELEEELRRANAVRNQMDTYKRQAHELHTKHSAEAMKAEKWQFEYKNLHDKYDALLKEKERLISERDTLRETNDELRCAQVQQRCLSGAAGSLCDNGVAVGNLAAEIMPTELKETVVRLQSENKMLCVQEETCRQKVVEVQAELEEAQRSKNTLETQNRLNQQQISELRSQVEELQRALHEQDSKNEDAISSLLKKKLEEHLEKLHEAHSDLQKKREVIDDLEPKVDGNMAKKIDELQEILRKKDEDMKQMEERYKRYVEKARTVIKTLDPKQQQPPTMTPEIQALKNQLTEKERKIQHLEHDYEKSRTRHDQEEKLIITAWYNMGMALHQKVSGERLTPSNQAMSFLAQQRQSTNARRGLTRHHPR</sequence>
<keyword evidence="9" id="KW-1185">Reference proteome</keyword>
<feature type="domain" description="Calponin-homology (CH)" evidence="8">
    <location>
        <begin position="6"/>
        <end position="121"/>
    </location>
</feature>
<dbReference type="Proteomes" id="UP000515145">
    <property type="component" value="Chromosome 8"/>
</dbReference>
<dbReference type="SUPFAM" id="SSF116907">
    <property type="entry name" value="Hook domain"/>
    <property type="match status" value="1"/>
</dbReference>
<dbReference type="InterPro" id="IPR008636">
    <property type="entry name" value="Hook_C"/>
</dbReference>
<dbReference type="PANTHER" id="PTHR18947:SF37">
    <property type="entry name" value="PROTEIN HOOK HOMOLOG 2"/>
    <property type="match status" value="1"/>
</dbReference>
<dbReference type="RefSeq" id="XP_028267584.1">
    <property type="nucleotide sequence ID" value="XM_028411783.1"/>
</dbReference>
<reference evidence="10" key="1">
    <citation type="submission" date="2025-08" db="UniProtKB">
        <authorList>
            <consortium name="RefSeq"/>
        </authorList>
    </citation>
    <scope>IDENTIFICATION</scope>
</reference>
<dbReference type="GO" id="GO:0030705">
    <property type="term" value="P:cytoskeleton-dependent intracellular transport"/>
    <property type="evidence" value="ECO:0007669"/>
    <property type="project" value="InterPro"/>
</dbReference>
<comment type="subcellular location">
    <subcellularLocation>
        <location evidence="1">Cytoplasm</location>
        <location evidence="1">Cytoskeleton</location>
    </subcellularLocation>
</comment>
<dbReference type="GO" id="GO:0005737">
    <property type="term" value="C:cytoplasm"/>
    <property type="evidence" value="ECO:0007669"/>
    <property type="project" value="TreeGrafter"/>
</dbReference>
<protein>
    <submittedName>
        <fullName evidence="10">Protein Hook homolog 2 isoform X1</fullName>
    </submittedName>
</protein>
<feature type="coiled-coil region" evidence="7">
    <location>
        <begin position="475"/>
        <end position="662"/>
    </location>
</feature>
<dbReference type="InterPro" id="IPR036872">
    <property type="entry name" value="CH_dom_sf"/>
</dbReference>
<dbReference type="GO" id="GO:0051959">
    <property type="term" value="F:dynein light intermediate chain binding"/>
    <property type="evidence" value="ECO:0007669"/>
    <property type="project" value="TreeGrafter"/>
</dbReference>
<proteinExistence type="inferred from homology"/>
<dbReference type="OrthoDB" id="49395at2759"/>
<evidence type="ECO:0000256" key="4">
    <source>
        <dbReference type="ARBA" id="ARBA00022701"/>
    </source>
</evidence>
<evidence type="ECO:0000256" key="6">
    <source>
        <dbReference type="ARBA" id="ARBA00023212"/>
    </source>
</evidence>
<evidence type="ECO:0000256" key="5">
    <source>
        <dbReference type="ARBA" id="ARBA00023054"/>
    </source>
</evidence>
<dbReference type="Gene3D" id="1.10.418.10">
    <property type="entry name" value="Calponin-like domain"/>
    <property type="match status" value="1"/>
</dbReference>
<evidence type="ECO:0000256" key="7">
    <source>
        <dbReference type="SAM" id="Coils"/>
    </source>
</evidence>
<accession>A0A6P7IX30</accession>
<evidence type="ECO:0000313" key="9">
    <source>
        <dbReference type="Proteomes" id="UP000515145"/>
    </source>
</evidence>
<dbReference type="GeneID" id="114439681"/>
<keyword evidence="3" id="KW-0963">Cytoplasm</keyword>
<dbReference type="CTD" id="29911"/>
<evidence type="ECO:0000313" key="10">
    <source>
        <dbReference type="RefSeq" id="XP_028267584.1"/>
    </source>
</evidence>